<keyword evidence="3" id="KW-1185">Reference proteome</keyword>
<proteinExistence type="predicted"/>
<feature type="transmembrane region" description="Helical" evidence="1">
    <location>
        <begin position="538"/>
        <end position="556"/>
    </location>
</feature>
<keyword evidence="1" id="KW-0472">Membrane</keyword>
<gene>
    <name evidence="2" type="ORF">ACFFH7_19795</name>
</gene>
<evidence type="ECO:0000313" key="2">
    <source>
        <dbReference type="EMBL" id="MFC0543757.1"/>
    </source>
</evidence>
<dbReference type="Proteomes" id="UP001589810">
    <property type="component" value="Unassembled WGS sequence"/>
</dbReference>
<keyword evidence="1" id="KW-0812">Transmembrane</keyword>
<name>A0ABV6MU29_9PSEU</name>
<comment type="caution">
    <text evidence="2">The sequence shown here is derived from an EMBL/GenBank/DDBJ whole genome shotgun (WGS) entry which is preliminary data.</text>
</comment>
<dbReference type="EMBL" id="JBHLUD010000007">
    <property type="protein sequence ID" value="MFC0543757.1"/>
    <property type="molecule type" value="Genomic_DNA"/>
</dbReference>
<dbReference type="SUPFAM" id="SSF63411">
    <property type="entry name" value="LuxS/MPP-like metallohydrolase"/>
    <property type="match status" value="2"/>
</dbReference>
<evidence type="ECO:0000256" key="1">
    <source>
        <dbReference type="SAM" id="Phobius"/>
    </source>
</evidence>
<accession>A0ABV6MU29</accession>
<dbReference type="Gene3D" id="3.30.830.10">
    <property type="entry name" value="Metalloenzyme, LuxS/M16 peptidase-like"/>
    <property type="match status" value="2"/>
</dbReference>
<protein>
    <submittedName>
        <fullName evidence="2">M16 family metallopeptidase</fullName>
    </submittedName>
</protein>
<dbReference type="RefSeq" id="WP_273935245.1">
    <property type="nucleotide sequence ID" value="NZ_CP097263.1"/>
</dbReference>
<dbReference type="InterPro" id="IPR011249">
    <property type="entry name" value="Metalloenz_LuxS/M16"/>
</dbReference>
<feature type="transmembrane region" description="Helical" evidence="1">
    <location>
        <begin position="504"/>
        <end position="526"/>
    </location>
</feature>
<keyword evidence="1" id="KW-1133">Transmembrane helix</keyword>
<reference evidence="2 3" key="1">
    <citation type="submission" date="2024-09" db="EMBL/GenBank/DDBJ databases">
        <authorList>
            <person name="Sun Q."/>
            <person name="Mori K."/>
        </authorList>
    </citation>
    <scope>NUCLEOTIDE SEQUENCE [LARGE SCALE GENOMIC DNA]</scope>
    <source>
        <strain evidence="2 3">TBRC 1432</strain>
    </source>
</reference>
<organism evidence="2 3">
    <name type="scientific">Kutzneria chonburiensis</name>
    <dbReference type="NCBI Taxonomy" id="1483604"/>
    <lineage>
        <taxon>Bacteria</taxon>
        <taxon>Bacillati</taxon>
        <taxon>Actinomycetota</taxon>
        <taxon>Actinomycetes</taxon>
        <taxon>Pseudonocardiales</taxon>
        <taxon>Pseudonocardiaceae</taxon>
        <taxon>Kutzneria</taxon>
    </lineage>
</organism>
<evidence type="ECO:0000313" key="3">
    <source>
        <dbReference type="Proteomes" id="UP001589810"/>
    </source>
</evidence>
<sequence length="566" mass="60039">MISLTEVDGVRTLVTPHTGPTRAGLVFRVGFADEPLPRRGITHLVEHLALHRHGEIDHQANAATAVTTTHFFTSGTPADVVAYLTAVCESLTNLPMERLPVEKSVLRTEEAGRGVPSLPIWRYGAVGHGTVGYPEWGLDALGPDDLRHWVGTRFTRQNAVLWIAGDLPAGLRLALPSGPVNPMPPVTSALPTTPAFYAESTTTLAYSGIVGRGPRAALFADLLDRVLFQALRREDGNSYSPHAAYMPRDAQFAQIMAVADALPEKQAAVLGGFVDVLAAMRVGRIDEADLAAVRTKTLARLDQPDAVANSLPSAAVDLLIGHRALSVPQLRAAYAAVTVDDMRSVAVEMISTGLLQVPKGLGAEWAGFTPAPLWSAKVVHGNAHASLEQEGQQLVLGGEGVSLVTPKGAVTVTFQECVAMRCWPDGARQLVGADGTAVTIEPAMIDMPPTAIGWLDAQVHPRVRITMPARSHVPRPSAKVAAAPVGMPVPAPPPKKAAPRKAGLIFLSIVTGFFTLLAVVGTLAFVNDGNHVRLLPGMIFEWVLAAAWGLSLVLVLRKGRRAKAVS</sequence>